<proteinExistence type="predicted"/>
<sequence length="115" mass="13491">MGGGLIKLNSNTSNQQTISYRQTVQFCVYVVYELTLQCGKSLKIEDITRIIWKKRLRELSLKPNKCQRMVYADFEHVKSVDEKDTHDLRNLTLRKSFSVLTVFQYETSLWVNIVV</sequence>
<evidence type="ECO:0000313" key="1">
    <source>
        <dbReference type="EMBL" id="GIY03130.1"/>
    </source>
</evidence>
<reference evidence="1 2" key="1">
    <citation type="submission" date="2021-06" db="EMBL/GenBank/DDBJ databases">
        <title>Caerostris darwini draft genome.</title>
        <authorList>
            <person name="Kono N."/>
            <person name="Arakawa K."/>
        </authorList>
    </citation>
    <scope>NUCLEOTIDE SEQUENCE [LARGE SCALE GENOMIC DNA]</scope>
</reference>
<comment type="caution">
    <text evidence="1">The sequence shown here is derived from an EMBL/GenBank/DDBJ whole genome shotgun (WGS) entry which is preliminary data.</text>
</comment>
<organism evidence="1 2">
    <name type="scientific">Caerostris darwini</name>
    <dbReference type="NCBI Taxonomy" id="1538125"/>
    <lineage>
        <taxon>Eukaryota</taxon>
        <taxon>Metazoa</taxon>
        <taxon>Ecdysozoa</taxon>
        <taxon>Arthropoda</taxon>
        <taxon>Chelicerata</taxon>
        <taxon>Arachnida</taxon>
        <taxon>Araneae</taxon>
        <taxon>Araneomorphae</taxon>
        <taxon>Entelegynae</taxon>
        <taxon>Araneoidea</taxon>
        <taxon>Araneidae</taxon>
        <taxon>Caerostris</taxon>
    </lineage>
</organism>
<dbReference type="EMBL" id="BPLQ01003774">
    <property type="protein sequence ID" value="GIY03130.1"/>
    <property type="molecule type" value="Genomic_DNA"/>
</dbReference>
<gene>
    <name evidence="1" type="ORF">CDAR_78891</name>
</gene>
<dbReference type="Proteomes" id="UP001054837">
    <property type="component" value="Unassembled WGS sequence"/>
</dbReference>
<dbReference type="AlphaFoldDB" id="A0AAV4Q282"/>
<keyword evidence="2" id="KW-1185">Reference proteome</keyword>
<name>A0AAV4Q282_9ARAC</name>
<accession>A0AAV4Q282</accession>
<evidence type="ECO:0000313" key="2">
    <source>
        <dbReference type="Proteomes" id="UP001054837"/>
    </source>
</evidence>
<protein>
    <submittedName>
        <fullName evidence="1">Uncharacterized protein</fullName>
    </submittedName>
</protein>